<gene>
    <name evidence="2" type="ORF">UFOVP16_3</name>
</gene>
<accession>A0A6J5KLH2</accession>
<name>A0A6J5KLH2_9CAUD</name>
<protein>
    <submittedName>
        <fullName evidence="2">Uncharacterized protein</fullName>
    </submittedName>
</protein>
<reference evidence="2" key="1">
    <citation type="submission" date="2020-04" db="EMBL/GenBank/DDBJ databases">
        <authorList>
            <person name="Chiriac C."/>
            <person name="Salcher M."/>
            <person name="Ghai R."/>
            <person name="Kavagutti S V."/>
        </authorList>
    </citation>
    <scope>NUCLEOTIDE SEQUENCE</scope>
</reference>
<proteinExistence type="predicted"/>
<organism evidence="2">
    <name type="scientific">uncultured Caudovirales phage</name>
    <dbReference type="NCBI Taxonomy" id="2100421"/>
    <lineage>
        <taxon>Viruses</taxon>
        <taxon>Duplodnaviria</taxon>
        <taxon>Heunggongvirae</taxon>
        <taxon>Uroviricota</taxon>
        <taxon>Caudoviricetes</taxon>
        <taxon>Peduoviridae</taxon>
        <taxon>Maltschvirus</taxon>
        <taxon>Maltschvirus maltsch</taxon>
    </lineage>
</organism>
<evidence type="ECO:0000313" key="2">
    <source>
        <dbReference type="EMBL" id="CAB4121767.1"/>
    </source>
</evidence>
<sequence length="110" mass="12054">MEASVTTLAAKLEGLHSDIGEIKSVLNGLTSAITKLALVEERQMVTNASVERAFQSIAAVELELKESNRRLFEIEKSIPKQTQAVDWVFDAAKWCLVLILALAAKKMGLL</sequence>
<dbReference type="EMBL" id="LR796155">
    <property type="protein sequence ID" value="CAB4121767.1"/>
    <property type="molecule type" value="Genomic_DNA"/>
</dbReference>
<feature type="coiled-coil region" evidence="1">
    <location>
        <begin position="50"/>
        <end position="77"/>
    </location>
</feature>
<keyword evidence="1" id="KW-0175">Coiled coil</keyword>
<evidence type="ECO:0000256" key="1">
    <source>
        <dbReference type="SAM" id="Coils"/>
    </source>
</evidence>